<dbReference type="EMBL" id="CAUYUJ010018165">
    <property type="protein sequence ID" value="CAK0881194.1"/>
    <property type="molecule type" value="Genomic_DNA"/>
</dbReference>
<dbReference type="InterPro" id="IPR001433">
    <property type="entry name" value="OxRdtase_FAD/NAD-bd"/>
</dbReference>
<dbReference type="InterPro" id="IPR017927">
    <property type="entry name" value="FAD-bd_FR_type"/>
</dbReference>
<organism evidence="12 13">
    <name type="scientific">Prorocentrum cordatum</name>
    <dbReference type="NCBI Taxonomy" id="2364126"/>
    <lineage>
        <taxon>Eukaryota</taxon>
        <taxon>Sar</taxon>
        <taxon>Alveolata</taxon>
        <taxon>Dinophyceae</taxon>
        <taxon>Prorocentrales</taxon>
        <taxon>Prorocentraceae</taxon>
        <taxon>Prorocentrum</taxon>
    </lineage>
</organism>
<dbReference type="PANTHER" id="PTHR19370:SF171">
    <property type="entry name" value="NADH-CYTOCHROME B5 REDUCTASE 2"/>
    <property type="match status" value="1"/>
</dbReference>
<dbReference type="Gene3D" id="3.40.50.80">
    <property type="entry name" value="Nucleotide-binding domain of ferredoxin-NADP reductase (FNR) module"/>
    <property type="match status" value="1"/>
</dbReference>
<dbReference type="Pfam" id="PF00175">
    <property type="entry name" value="NAD_binding_1"/>
    <property type="match status" value="1"/>
</dbReference>
<dbReference type="InterPro" id="IPR008333">
    <property type="entry name" value="Cbr1-like_FAD-bd_dom"/>
</dbReference>
<keyword evidence="13" id="KW-1185">Reference proteome</keyword>
<evidence type="ECO:0000256" key="2">
    <source>
        <dbReference type="ARBA" id="ARBA00004173"/>
    </source>
</evidence>
<evidence type="ECO:0000256" key="6">
    <source>
        <dbReference type="ARBA" id="ARBA00023002"/>
    </source>
</evidence>
<keyword evidence="4 10" id="KW-0285">Flavoprotein</keyword>
<dbReference type="InterPro" id="IPR017938">
    <property type="entry name" value="Riboflavin_synthase-like_b-brl"/>
</dbReference>
<dbReference type="InterPro" id="IPR039261">
    <property type="entry name" value="FNR_nucleotide-bd"/>
</dbReference>
<gene>
    <name evidence="12" type="ORF">PCOR1329_LOCUS64119</name>
</gene>
<dbReference type="InterPro" id="IPR001834">
    <property type="entry name" value="CBR-like"/>
</dbReference>
<evidence type="ECO:0000256" key="10">
    <source>
        <dbReference type="RuleBase" id="RU361226"/>
    </source>
</evidence>
<proteinExistence type="inferred from homology"/>
<dbReference type="Gene3D" id="2.40.30.10">
    <property type="entry name" value="Translation factors"/>
    <property type="match status" value="1"/>
</dbReference>
<evidence type="ECO:0000313" key="12">
    <source>
        <dbReference type="EMBL" id="CAK0881194.1"/>
    </source>
</evidence>
<sequence length="246" mass="26444">MTKVITCQLPSESHSMGMTVSSYVLVGGAEGGDVGSGAYTPVSTDDQLGYFELLVKGYPDGVVSKHLCSLRPGDFVEVKGPFLKLPYKANMKRRIGMIAGGSGITPMLQIIKEVLRDPGDKTELTLLFCNRSPGDILIRAELDRLAESSGGQLRVLYVVDRNDTGDACVKHVGHVTKEFLSAVLPAPSPDALICVCGPPAMVGALAGPKKFRKEDPNPRGHPFYGQGGVAGLLQELRYEETMVYKF</sequence>
<comment type="similarity">
    <text evidence="3 10">Belongs to the flavoprotein pyridine nucleotide cytochrome reductase family.</text>
</comment>
<evidence type="ECO:0000313" key="13">
    <source>
        <dbReference type="Proteomes" id="UP001189429"/>
    </source>
</evidence>
<evidence type="ECO:0000256" key="3">
    <source>
        <dbReference type="ARBA" id="ARBA00006105"/>
    </source>
</evidence>
<dbReference type="PRINTS" id="PR00371">
    <property type="entry name" value="FPNCR"/>
</dbReference>
<evidence type="ECO:0000256" key="1">
    <source>
        <dbReference type="ARBA" id="ARBA00001974"/>
    </source>
</evidence>
<dbReference type="SUPFAM" id="SSF52343">
    <property type="entry name" value="Ferredoxin reductase-like, C-terminal NADP-linked domain"/>
    <property type="match status" value="1"/>
</dbReference>
<keyword evidence="5 10" id="KW-0274">FAD</keyword>
<comment type="catalytic activity">
    <reaction evidence="9 10">
        <text>2 Fe(III)-[cytochrome b5] + NADH = 2 Fe(II)-[cytochrome b5] + NAD(+) + H(+)</text>
        <dbReference type="Rhea" id="RHEA:46680"/>
        <dbReference type="Rhea" id="RHEA-COMP:10438"/>
        <dbReference type="Rhea" id="RHEA-COMP:10439"/>
        <dbReference type="ChEBI" id="CHEBI:15378"/>
        <dbReference type="ChEBI" id="CHEBI:29033"/>
        <dbReference type="ChEBI" id="CHEBI:29034"/>
        <dbReference type="ChEBI" id="CHEBI:57540"/>
        <dbReference type="ChEBI" id="CHEBI:57945"/>
        <dbReference type="EC" id="1.6.2.2"/>
    </reaction>
</comment>
<dbReference type="SUPFAM" id="SSF63380">
    <property type="entry name" value="Riboflavin synthase domain-like"/>
    <property type="match status" value="1"/>
</dbReference>
<keyword evidence="6 10" id="KW-0560">Oxidoreductase</keyword>
<comment type="caution">
    <text evidence="12">The sequence shown here is derived from an EMBL/GenBank/DDBJ whole genome shotgun (WGS) entry which is preliminary data.</text>
</comment>
<dbReference type="EC" id="1.6.2.2" evidence="10"/>
<dbReference type="Proteomes" id="UP001189429">
    <property type="component" value="Unassembled WGS sequence"/>
</dbReference>
<evidence type="ECO:0000256" key="7">
    <source>
        <dbReference type="ARBA" id="ARBA00023027"/>
    </source>
</evidence>
<dbReference type="InterPro" id="IPR001709">
    <property type="entry name" value="Flavoprot_Pyr_Nucl_cyt_Rdtase"/>
</dbReference>
<dbReference type="PANTHER" id="PTHR19370">
    <property type="entry name" value="NADH-CYTOCHROME B5 REDUCTASE"/>
    <property type="match status" value="1"/>
</dbReference>
<dbReference type="PRINTS" id="PR00406">
    <property type="entry name" value="CYTB5RDTASE"/>
</dbReference>
<comment type="cofactor">
    <cofactor evidence="1 10">
        <name>FAD</name>
        <dbReference type="ChEBI" id="CHEBI:57692"/>
    </cofactor>
</comment>
<accession>A0ABN9W8W0</accession>
<feature type="domain" description="FAD-binding FR-type" evidence="11">
    <location>
        <begin position="1"/>
        <end position="88"/>
    </location>
</feature>
<dbReference type="PROSITE" id="PS51384">
    <property type="entry name" value="FAD_FR"/>
    <property type="match status" value="1"/>
</dbReference>
<name>A0ABN9W8W0_9DINO</name>
<evidence type="ECO:0000256" key="8">
    <source>
        <dbReference type="ARBA" id="ARBA00023128"/>
    </source>
</evidence>
<evidence type="ECO:0000259" key="11">
    <source>
        <dbReference type="PROSITE" id="PS51384"/>
    </source>
</evidence>
<keyword evidence="8" id="KW-0496">Mitochondrion</keyword>
<reference evidence="12" key="1">
    <citation type="submission" date="2023-10" db="EMBL/GenBank/DDBJ databases">
        <authorList>
            <person name="Chen Y."/>
            <person name="Shah S."/>
            <person name="Dougan E. K."/>
            <person name="Thang M."/>
            <person name="Chan C."/>
        </authorList>
    </citation>
    <scope>NUCLEOTIDE SEQUENCE [LARGE SCALE GENOMIC DNA]</scope>
</reference>
<evidence type="ECO:0000256" key="9">
    <source>
        <dbReference type="ARBA" id="ARBA00047682"/>
    </source>
</evidence>
<keyword evidence="7 10" id="KW-0520">NAD</keyword>
<comment type="subcellular location">
    <subcellularLocation>
        <location evidence="2">Mitochondrion</location>
    </subcellularLocation>
</comment>
<evidence type="ECO:0000256" key="4">
    <source>
        <dbReference type="ARBA" id="ARBA00022630"/>
    </source>
</evidence>
<protein>
    <recommendedName>
        <fullName evidence="10">NADH-cytochrome b5 reductase</fullName>
        <ecNumber evidence="10">1.6.2.2</ecNumber>
    </recommendedName>
</protein>
<evidence type="ECO:0000256" key="5">
    <source>
        <dbReference type="ARBA" id="ARBA00022827"/>
    </source>
</evidence>
<dbReference type="CDD" id="cd06183">
    <property type="entry name" value="cyt_b5_reduct_like"/>
    <property type="match status" value="1"/>
</dbReference>
<dbReference type="Pfam" id="PF00970">
    <property type="entry name" value="FAD_binding_6"/>
    <property type="match status" value="1"/>
</dbReference>